<evidence type="ECO:0000313" key="2">
    <source>
        <dbReference type="EMBL" id="CAI2162533.1"/>
    </source>
</evidence>
<gene>
    <name evidence="2" type="ORF">FWILDA_LOCUS607</name>
</gene>
<dbReference type="InterPro" id="IPR011009">
    <property type="entry name" value="Kinase-like_dom_sf"/>
</dbReference>
<organism evidence="2 3">
    <name type="scientific">Funneliformis geosporum</name>
    <dbReference type="NCBI Taxonomy" id="1117311"/>
    <lineage>
        <taxon>Eukaryota</taxon>
        <taxon>Fungi</taxon>
        <taxon>Fungi incertae sedis</taxon>
        <taxon>Mucoromycota</taxon>
        <taxon>Glomeromycotina</taxon>
        <taxon>Glomeromycetes</taxon>
        <taxon>Glomerales</taxon>
        <taxon>Glomeraceae</taxon>
        <taxon>Funneliformis</taxon>
    </lineage>
</organism>
<dbReference type="GO" id="GO:0004674">
    <property type="term" value="F:protein serine/threonine kinase activity"/>
    <property type="evidence" value="ECO:0007669"/>
    <property type="project" value="TreeGrafter"/>
</dbReference>
<dbReference type="OrthoDB" id="2374086at2759"/>
<dbReference type="Pfam" id="PF07714">
    <property type="entry name" value="PK_Tyr_Ser-Thr"/>
    <property type="match status" value="1"/>
</dbReference>
<dbReference type="InterPro" id="IPR000719">
    <property type="entry name" value="Prot_kinase_dom"/>
</dbReference>
<dbReference type="SUPFAM" id="SSF56112">
    <property type="entry name" value="Protein kinase-like (PK-like)"/>
    <property type="match status" value="1"/>
</dbReference>
<keyword evidence="3" id="KW-1185">Reference proteome</keyword>
<dbReference type="AlphaFoldDB" id="A0A9W4WTJ2"/>
<protein>
    <submittedName>
        <fullName evidence="2">2202_t:CDS:1</fullName>
    </submittedName>
</protein>
<evidence type="ECO:0000313" key="3">
    <source>
        <dbReference type="Proteomes" id="UP001153678"/>
    </source>
</evidence>
<evidence type="ECO:0000259" key="1">
    <source>
        <dbReference type="PROSITE" id="PS50011"/>
    </source>
</evidence>
<dbReference type="GO" id="GO:0005524">
    <property type="term" value="F:ATP binding"/>
    <property type="evidence" value="ECO:0007669"/>
    <property type="project" value="InterPro"/>
</dbReference>
<name>A0A9W4WTJ2_9GLOM</name>
<dbReference type="InterPro" id="IPR051681">
    <property type="entry name" value="Ser/Thr_Kinases-Pseudokinases"/>
</dbReference>
<reference evidence="2" key="1">
    <citation type="submission" date="2022-08" db="EMBL/GenBank/DDBJ databases">
        <authorList>
            <person name="Kallberg Y."/>
            <person name="Tangrot J."/>
            <person name="Rosling A."/>
        </authorList>
    </citation>
    <scope>NUCLEOTIDE SEQUENCE</scope>
    <source>
        <strain evidence="2">Wild A</strain>
    </source>
</reference>
<dbReference type="PROSITE" id="PS50011">
    <property type="entry name" value="PROTEIN_KINASE_DOM"/>
    <property type="match status" value="1"/>
</dbReference>
<dbReference type="PANTHER" id="PTHR44329">
    <property type="entry name" value="SERINE/THREONINE-PROTEIN KINASE TNNI3K-RELATED"/>
    <property type="match status" value="1"/>
</dbReference>
<dbReference type="Proteomes" id="UP001153678">
    <property type="component" value="Unassembled WGS sequence"/>
</dbReference>
<accession>A0A9W4WTJ2</accession>
<comment type="caution">
    <text evidence="2">The sequence shown here is derived from an EMBL/GenBank/DDBJ whole genome shotgun (WGS) entry which is preliminary data.</text>
</comment>
<dbReference type="Gene3D" id="1.10.510.10">
    <property type="entry name" value="Transferase(Phosphotransferase) domain 1"/>
    <property type="match status" value="1"/>
</dbReference>
<feature type="domain" description="Protein kinase" evidence="1">
    <location>
        <begin position="1"/>
        <end position="215"/>
    </location>
</feature>
<proteinExistence type="predicted"/>
<dbReference type="InterPro" id="IPR001245">
    <property type="entry name" value="Ser-Thr/Tyr_kinase_cat_dom"/>
</dbReference>
<dbReference type="EMBL" id="CAMKVN010000042">
    <property type="protein sequence ID" value="CAI2162533.1"/>
    <property type="molecule type" value="Genomic_DNA"/>
</dbReference>
<sequence>MPMKSGYHHGLQNGSVADCFGITKDPTSNYMFVMRYYKNNDLHSYLEEVHGILSWRDIVEMLWEISGGIKHIHECELIHGNLHGGNLLVENELDSIDTHISDVGLHGPIDKKISNDIYGVLPYVAPEILKGNPPMKASDIFGFGIIMWTLSAGIRPWCNRPHDLELATEICFGLRPEIIDGTPNAYIQLMTRCWHPDPLKRPTASELYDLLGSWVISICDDPNPSKISHQFDVAEEKKFLYSEQNQFHQQTHPQAFYTSRHLYFPELIDMFNSN</sequence>